<gene>
    <name evidence="3" type="ORF">CH63R_01652</name>
</gene>
<dbReference type="VEuPathDB" id="FungiDB:CH63R_01652"/>
<dbReference type="GeneID" id="28860734"/>
<dbReference type="SUPFAM" id="SSF51322">
    <property type="entry name" value="Cyanovirin-N"/>
    <property type="match status" value="1"/>
</dbReference>
<dbReference type="RefSeq" id="XP_018164989.1">
    <property type="nucleotide sequence ID" value="XM_018296627.1"/>
</dbReference>
<dbReference type="InterPro" id="IPR036673">
    <property type="entry name" value="Cyanovirin-N_sf"/>
</dbReference>
<comment type="caution">
    <text evidence="3">The sequence shown here is derived from an EMBL/GenBank/DDBJ whole genome shotgun (WGS) entry which is preliminary data.</text>
</comment>
<organism evidence="3 4">
    <name type="scientific">Colletotrichum higginsianum (strain IMI 349063)</name>
    <name type="common">Crucifer anthracnose fungus</name>
    <dbReference type="NCBI Taxonomy" id="759273"/>
    <lineage>
        <taxon>Eukaryota</taxon>
        <taxon>Fungi</taxon>
        <taxon>Dikarya</taxon>
        <taxon>Ascomycota</taxon>
        <taxon>Pezizomycotina</taxon>
        <taxon>Sordariomycetes</taxon>
        <taxon>Hypocreomycetidae</taxon>
        <taxon>Glomerellales</taxon>
        <taxon>Glomerellaceae</taxon>
        <taxon>Colletotrichum</taxon>
        <taxon>Colletotrichum destructivum species complex</taxon>
    </lineage>
</organism>
<feature type="chain" id="PRO_5008601997" evidence="1">
    <location>
        <begin position="24"/>
        <end position="157"/>
    </location>
</feature>
<keyword evidence="1" id="KW-0732">Signal</keyword>
<evidence type="ECO:0000313" key="4">
    <source>
        <dbReference type="Proteomes" id="UP000092177"/>
    </source>
</evidence>
<reference evidence="4" key="1">
    <citation type="journal article" date="2017" name="BMC Genomics">
        <title>Gapless genome assembly of Colletotrichum higginsianum reveals chromosome structure and association of transposable elements with secondary metabolite gene clusters.</title>
        <authorList>
            <person name="Dallery J.-F."/>
            <person name="Lapalu N."/>
            <person name="Zampounis A."/>
            <person name="Pigne S."/>
            <person name="Luyten I."/>
            <person name="Amselem J."/>
            <person name="Wittenberg A.H.J."/>
            <person name="Zhou S."/>
            <person name="de Queiroz M.V."/>
            <person name="Robin G.P."/>
            <person name="Auger A."/>
            <person name="Hainaut M."/>
            <person name="Henrissat B."/>
            <person name="Kim K.-T."/>
            <person name="Lee Y.-H."/>
            <person name="Lespinet O."/>
            <person name="Schwartz D.C."/>
            <person name="Thon M.R."/>
            <person name="O'Connell R.J."/>
        </authorList>
    </citation>
    <scope>NUCLEOTIDE SEQUENCE [LARGE SCALE GENOMIC DNA]</scope>
    <source>
        <strain evidence="4">IMI 349063</strain>
    </source>
</reference>
<sequence length="157" mass="17103">MRFTAASLTAIVAYFATGSVANAAAINNQAQAMADQGGFAGSCKDFAIHTREISHGTYVDIDAKCAATNDRELNTRLQLSLCLANDAGVMKWSKRGKFDKSCNGCTIKHVSKKEVKMGCWCDPVVRKTFRYTEINLNDGIRNEGGHTWCGDEIGTAW</sequence>
<evidence type="ECO:0000313" key="3">
    <source>
        <dbReference type="EMBL" id="OBR16472.1"/>
    </source>
</evidence>
<dbReference type="AlphaFoldDB" id="A0A1B7YWZ6"/>
<accession>A0A1B7YWZ6</accession>
<keyword evidence="4" id="KW-1185">Reference proteome</keyword>
<dbReference type="KEGG" id="chig:CH63R_01652"/>
<name>A0A1B7YWZ6_COLHI</name>
<dbReference type="Pfam" id="PF08881">
    <property type="entry name" value="CVNH"/>
    <property type="match status" value="1"/>
</dbReference>
<dbReference type="Gene3D" id="2.30.60.10">
    <property type="entry name" value="Cyanovirin-N"/>
    <property type="match status" value="1"/>
</dbReference>
<evidence type="ECO:0000259" key="2">
    <source>
        <dbReference type="Pfam" id="PF08881"/>
    </source>
</evidence>
<dbReference type="EMBL" id="LTAN01000001">
    <property type="protein sequence ID" value="OBR16472.1"/>
    <property type="molecule type" value="Genomic_DNA"/>
</dbReference>
<evidence type="ECO:0000256" key="1">
    <source>
        <dbReference type="SAM" id="SignalP"/>
    </source>
</evidence>
<dbReference type="InterPro" id="IPR011058">
    <property type="entry name" value="Cyanovirin-N"/>
</dbReference>
<protein>
    <submittedName>
        <fullName evidence="3">Cvnh domain-containing protein</fullName>
    </submittedName>
</protein>
<proteinExistence type="predicted"/>
<dbReference type="OrthoDB" id="4826058at2759"/>
<dbReference type="Proteomes" id="UP000092177">
    <property type="component" value="Chromosome 1"/>
</dbReference>
<feature type="signal peptide" evidence="1">
    <location>
        <begin position="1"/>
        <end position="23"/>
    </location>
</feature>
<feature type="domain" description="Cyanovirin-N" evidence="2">
    <location>
        <begin position="39"/>
        <end position="146"/>
    </location>
</feature>